<dbReference type="Proteomes" id="UP000028480">
    <property type="component" value="Unassembled WGS sequence"/>
</dbReference>
<accession>A0A077QLZ7</accession>
<gene>
    <name evidence="1" type="ORF">XBI1_260005</name>
</gene>
<reference evidence="1" key="1">
    <citation type="submission" date="2013-07" db="EMBL/GenBank/DDBJ databases">
        <title>Sub-species coevolution in mutualistic symbiosis.</title>
        <authorList>
            <person name="Murfin K."/>
            <person name="Klassen J."/>
            <person name="Lee M."/>
            <person name="Forst S."/>
            <person name="Stock P."/>
            <person name="Goodrich-Blair H."/>
        </authorList>
    </citation>
    <scope>NUCLEOTIDE SEQUENCE [LARGE SCALE GENOMIC DNA]</scope>
    <source>
        <strain evidence="1">Intermedium</strain>
    </source>
</reference>
<evidence type="ECO:0000313" key="1">
    <source>
        <dbReference type="EMBL" id="CDH33346.1"/>
    </source>
</evidence>
<dbReference type="EMBL" id="CBTB010000179">
    <property type="protein sequence ID" value="CDH33346.1"/>
    <property type="molecule type" value="Genomic_DNA"/>
</dbReference>
<dbReference type="AlphaFoldDB" id="A0A077QLZ7"/>
<proteinExistence type="predicted"/>
<organism evidence="1">
    <name type="scientific">Xenorhabdus bovienii str. Intermedium</name>
    <dbReference type="NCBI Taxonomy" id="1379677"/>
    <lineage>
        <taxon>Bacteria</taxon>
        <taxon>Pseudomonadati</taxon>
        <taxon>Pseudomonadota</taxon>
        <taxon>Gammaproteobacteria</taxon>
        <taxon>Enterobacterales</taxon>
        <taxon>Morganellaceae</taxon>
        <taxon>Xenorhabdus</taxon>
    </lineage>
</organism>
<dbReference type="HOGENOM" id="CLU_3207049_0_0_6"/>
<comment type="caution">
    <text evidence="1">The sequence shown here is derived from an EMBL/GenBank/DDBJ whole genome shotgun (WGS) entry which is preliminary data.</text>
</comment>
<name>A0A077QLZ7_XENBV</name>
<sequence length="45" mass="5254">MTPPGGQRPEHVRSGFITHLIHELLRETRYHGHFFASVPLYSAYF</sequence>
<protein>
    <submittedName>
        <fullName evidence="1">Uncharacterized protein</fullName>
    </submittedName>
</protein>